<accession>A0A4U6XLM1</accession>
<keyword evidence="2" id="KW-1185">Reference proteome</keyword>
<evidence type="ECO:0000313" key="1">
    <source>
        <dbReference type="EMBL" id="TKW56535.1"/>
    </source>
</evidence>
<sequence length="95" mass="10596">MRVEMKEHKLVDKKNVPQAHAVVDLTETAFSQGRWMRLGWGAGSYEPCVSAVVIVLVVVGEVKIAAWLDPIWACLVVDVLIDRGEWVLLIVDNGR</sequence>
<organism evidence="1 2">
    <name type="scientific">Colletotrichum tanaceti</name>
    <dbReference type="NCBI Taxonomy" id="1306861"/>
    <lineage>
        <taxon>Eukaryota</taxon>
        <taxon>Fungi</taxon>
        <taxon>Dikarya</taxon>
        <taxon>Ascomycota</taxon>
        <taxon>Pezizomycotina</taxon>
        <taxon>Sordariomycetes</taxon>
        <taxon>Hypocreomycetidae</taxon>
        <taxon>Glomerellales</taxon>
        <taxon>Glomerellaceae</taxon>
        <taxon>Colletotrichum</taxon>
        <taxon>Colletotrichum destructivum species complex</taxon>
    </lineage>
</organism>
<protein>
    <submittedName>
        <fullName evidence="1">Uncharacterized protein</fullName>
    </submittedName>
</protein>
<comment type="caution">
    <text evidence="1">The sequence shown here is derived from an EMBL/GenBank/DDBJ whole genome shotgun (WGS) entry which is preliminary data.</text>
</comment>
<gene>
    <name evidence="1" type="ORF">CTA1_10632</name>
</gene>
<dbReference type="EMBL" id="PJEX01000065">
    <property type="protein sequence ID" value="TKW56535.1"/>
    <property type="molecule type" value="Genomic_DNA"/>
</dbReference>
<dbReference type="Proteomes" id="UP000310108">
    <property type="component" value="Unassembled WGS sequence"/>
</dbReference>
<name>A0A4U6XLM1_9PEZI</name>
<reference evidence="1 2" key="1">
    <citation type="journal article" date="2019" name="PLoS ONE">
        <title>Comparative genome analysis indicates high evolutionary potential of pathogenicity genes in Colletotrichum tanaceti.</title>
        <authorList>
            <person name="Lelwala R.V."/>
            <person name="Korhonen P.K."/>
            <person name="Young N.D."/>
            <person name="Scott J.B."/>
            <person name="Ades P.A."/>
            <person name="Gasser R.B."/>
            <person name="Taylor P.W.J."/>
        </authorList>
    </citation>
    <scope>NUCLEOTIDE SEQUENCE [LARGE SCALE GENOMIC DNA]</scope>
    <source>
        <strain evidence="1">BRIP57314</strain>
    </source>
</reference>
<evidence type="ECO:0000313" key="2">
    <source>
        <dbReference type="Proteomes" id="UP000310108"/>
    </source>
</evidence>
<proteinExistence type="predicted"/>
<dbReference type="AlphaFoldDB" id="A0A4U6XLM1"/>